<dbReference type="InterPro" id="IPR013325">
    <property type="entry name" value="RNA_pol_sigma_r2"/>
</dbReference>
<dbReference type="HOGENOM" id="CLU_047691_9_4_11"/>
<evidence type="ECO:0000313" key="9">
    <source>
        <dbReference type="EMBL" id="AEA22922.1"/>
    </source>
</evidence>
<name>F4CIU3_PSEUX</name>
<evidence type="ECO:0000256" key="2">
    <source>
        <dbReference type="ARBA" id="ARBA00023015"/>
    </source>
</evidence>
<evidence type="ECO:0000256" key="6">
    <source>
        <dbReference type="RuleBase" id="RU000716"/>
    </source>
</evidence>
<accession>F4CIU3</accession>
<keyword evidence="3 6" id="KW-0731">Sigma factor</keyword>
<sequence length="190" mass="21096">MNRSDRLFVCGEVTALRRPPDPAEEYLRALYEQLGGPLHGYALKLTGDPGRAEEIVQETLVRAWRRADLLDTEPAALRAWLFTVARNLVTDQWRAARARPRTVADDAYLEAVAAPGDDALDQAVQRWTVAAALDRLTPEHRAVLVETYYEGRSVAEAAARLGIPQGTVKSRTYYALRALRLALEELGAAQ</sequence>
<evidence type="ECO:0000256" key="5">
    <source>
        <dbReference type="ARBA" id="ARBA00023163"/>
    </source>
</evidence>
<dbReference type="EMBL" id="CP002593">
    <property type="protein sequence ID" value="AEA22922.1"/>
    <property type="molecule type" value="Genomic_DNA"/>
</dbReference>
<dbReference type="InterPro" id="IPR013324">
    <property type="entry name" value="RNA_pol_sigma_r3/r4-like"/>
</dbReference>
<organism evidence="9 10">
    <name type="scientific">Pseudonocardia dioxanivorans (strain ATCC 55486 / DSM 44775 / JCM 13855 / CB1190)</name>
    <dbReference type="NCBI Taxonomy" id="675635"/>
    <lineage>
        <taxon>Bacteria</taxon>
        <taxon>Bacillati</taxon>
        <taxon>Actinomycetota</taxon>
        <taxon>Actinomycetes</taxon>
        <taxon>Pseudonocardiales</taxon>
        <taxon>Pseudonocardiaceae</taxon>
        <taxon>Pseudonocardia</taxon>
    </lineage>
</organism>
<dbReference type="PROSITE" id="PS01063">
    <property type="entry name" value="SIGMA70_ECF"/>
    <property type="match status" value="1"/>
</dbReference>
<dbReference type="SUPFAM" id="SSF88659">
    <property type="entry name" value="Sigma3 and sigma4 domains of RNA polymerase sigma factors"/>
    <property type="match status" value="1"/>
</dbReference>
<dbReference type="InterPro" id="IPR036388">
    <property type="entry name" value="WH-like_DNA-bd_sf"/>
</dbReference>
<evidence type="ECO:0000256" key="4">
    <source>
        <dbReference type="ARBA" id="ARBA00023125"/>
    </source>
</evidence>
<dbReference type="InterPro" id="IPR039425">
    <property type="entry name" value="RNA_pol_sigma-70-like"/>
</dbReference>
<evidence type="ECO:0000313" key="10">
    <source>
        <dbReference type="Proteomes" id="UP000007809"/>
    </source>
</evidence>
<dbReference type="eggNOG" id="COG1595">
    <property type="taxonomic scope" value="Bacteria"/>
</dbReference>
<dbReference type="InterPro" id="IPR000838">
    <property type="entry name" value="RNA_pol_sigma70_ECF_CS"/>
</dbReference>
<dbReference type="Pfam" id="PF04545">
    <property type="entry name" value="Sigma70_r4"/>
    <property type="match status" value="1"/>
</dbReference>
<dbReference type="NCBIfam" id="NF007227">
    <property type="entry name" value="PRK09645.1"/>
    <property type="match status" value="1"/>
</dbReference>
<proteinExistence type="inferred from homology"/>
<keyword evidence="2 6" id="KW-0805">Transcription regulation</keyword>
<dbReference type="CDD" id="cd06171">
    <property type="entry name" value="Sigma70_r4"/>
    <property type="match status" value="1"/>
</dbReference>
<dbReference type="InterPro" id="IPR007630">
    <property type="entry name" value="RNA_pol_sigma70_r4"/>
</dbReference>
<dbReference type="AlphaFoldDB" id="F4CIU3"/>
<protein>
    <recommendedName>
        <fullName evidence="6">RNA polymerase sigma factor</fullName>
    </recommendedName>
</protein>
<evidence type="ECO:0000256" key="3">
    <source>
        <dbReference type="ARBA" id="ARBA00023082"/>
    </source>
</evidence>
<dbReference type="NCBIfam" id="TIGR02937">
    <property type="entry name" value="sigma70-ECF"/>
    <property type="match status" value="1"/>
</dbReference>
<evidence type="ECO:0000259" key="8">
    <source>
        <dbReference type="Pfam" id="PF04545"/>
    </source>
</evidence>
<dbReference type="InterPro" id="IPR014284">
    <property type="entry name" value="RNA_pol_sigma-70_dom"/>
</dbReference>
<keyword evidence="4 6" id="KW-0238">DNA-binding</keyword>
<dbReference type="Gene3D" id="1.10.1740.10">
    <property type="match status" value="1"/>
</dbReference>
<dbReference type="GO" id="GO:0003677">
    <property type="term" value="F:DNA binding"/>
    <property type="evidence" value="ECO:0007669"/>
    <property type="project" value="UniProtKB-KW"/>
</dbReference>
<dbReference type="GO" id="GO:0016987">
    <property type="term" value="F:sigma factor activity"/>
    <property type="evidence" value="ECO:0007669"/>
    <property type="project" value="UniProtKB-KW"/>
</dbReference>
<dbReference type="SUPFAM" id="SSF88946">
    <property type="entry name" value="Sigma2 domain of RNA polymerase sigma factors"/>
    <property type="match status" value="1"/>
</dbReference>
<keyword evidence="10" id="KW-1185">Reference proteome</keyword>
<dbReference type="PANTHER" id="PTHR43133:SF52">
    <property type="entry name" value="ECF RNA POLYMERASE SIGMA FACTOR SIGL"/>
    <property type="match status" value="1"/>
</dbReference>
<feature type="domain" description="RNA polymerase sigma-70 region 4" evidence="8">
    <location>
        <begin position="132"/>
        <end position="180"/>
    </location>
</feature>
<dbReference type="Gene3D" id="1.10.10.10">
    <property type="entry name" value="Winged helix-like DNA-binding domain superfamily/Winged helix DNA-binding domain"/>
    <property type="match status" value="1"/>
</dbReference>
<dbReference type="GO" id="GO:0006352">
    <property type="term" value="P:DNA-templated transcription initiation"/>
    <property type="evidence" value="ECO:0007669"/>
    <property type="project" value="InterPro"/>
</dbReference>
<dbReference type="KEGG" id="pdx:Psed_0659"/>
<dbReference type="Proteomes" id="UP000007809">
    <property type="component" value="Chromosome"/>
</dbReference>
<dbReference type="PANTHER" id="PTHR43133">
    <property type="entry name" value="RNA POLYMERASE ECF-TYPE SIGMA FACTO"/>
    <property type="match status" value="1"/>
</dbReference>
<dbReference type="STRING" id="675635.Psed_0659"/>
<reference evidence="9 10" key="1">
    <citation type="journal article" date="2011" name="J. Bacteriol.">
        <title>Genome sequence of the 1,4-dioxane-degrading Pseudonocardia dioxanivorans strain CB1190.</title>
        <authorList>
            <person name="Sales C.M."/>
            <person name="Mahendra S."/>
            <person name="Grostern A."/>
            <person name="Parales R.E."/>
            <person name="Goodwin L.A."/>
            <person name="Woyke T."/>
            <person name="Nolan M."/>
            <person name="Lapidus A."/>
            <person name="Chertkov O."/>
            <person name="Ovchinnikova G."/>
            <person name="Sczyrba A."/>
            <person name="Alvarez-Cohen L."/>
        </authorList>
    </citation>
    <scope>NUCLEOTIDE SEQUENCE [LARGE SCALE GENOMIC DNA]</scope>
    <source>
        <strain evidence="10">ATCC 55486 / DSM 44775 / JCM 13855 / CB1190</strain>
    </source>
</reference>
<feature type="domain" description="RNA polymerase sigma-70 region 2" evidence="7">
    <location>
        <begin position="30"/>
        <end position="97"/>
    </location>
</feature>
<comment type="similarity">
    <text evidence="1 6">Belongs to the sigma-70 factor family. ECF subfamily.</text>
</comment>
<dbReference type="Pfam" id="PF04542">
    <property type="entry name" value="Sigma70_r2"/>
    <property type="match status" value="1"/>
</dbReference>
<gene>
    <name evidence="9" type="ordered locus">Psed_0659</name>
</gene>
<evidence type="ECO:0000259" key="7">
    <source>
        <dbReference type="Pfam" id="PF04542"/>
    </source>
</evidence>
<dbReference type="InterPro" id="IPR007627">
    <property type="entry name" value="RNA_pol_sigma70_r2"/>
</dbReference>
<evidence type="ECO:0000256" key="1">
    <source>
        <dbReference type="ARBA" id="ARBA00010641"/>
    </source>
</evidence>
<keyword evidence="5 6" id="KW-0804">Transcription</keyword>